<evidence type="ECO:0000256" key="1">
    <source>
        <dbReference type="SAM" id="MobiDB-lite"/>
    </source>
</evidence>
<feature type="region of interest" description="Disordered" evidence="1">
    <location>
        <begin position="124"/>
        <end position="263"/>
    </location>
</feature>
<keyword evidence="3" id="KW-1185">Reference proteome</keyword>
<comment type="caution">
    <text evidence="2">The sequence shown here is derived from an EMBL/GenBank/DDBJ whole genome shotgun (WGS) entry which is preliminary data.</text>
</comment>
<dbReference type="VEuPathDB" id="ToxoDB:BESB_030570"/>
<dbReference type="KEGG" id="bbes:BESB_030570"/>
<dbReference type="EMBL" id="NWUJ01000016">
    <property type="protein sequence ID" value="PFH31183.1"/>
    <property type="molecule type" value="Genomic_DNA"/>
</dbReference>
<dbReference type="GeneID" id="40308109"/>
<proteinExistence type="predicted"/>
<evidence type="ECO:0000313" key="2">
    <source>
        <dbReference type="EMBL" id="PFH31183.1"/>
    </source>
</evidence>
<feature type="region of interest" description="Disordered" evidence="1">
    <location>
        <begin position="1"/>
        <end position="60"/>
    </location>
</feature>
<gene>
    <name evidence="2" type="ORF">BESB_030570</name>
</gene>
<dbReference type="AlphaFoldDB" id="A0A2A9M6A7"/>
<sequence>MAGSRSPSLPSLEAPGVSRATSPSGEASSFLPVPGAQEKSPSQRPSPRHRPHLPVAPAAPAVLVYNPERGILERRAHSAWEAKHASLPVPARRRISDSRLHSARGVSASMVPPDADIVSRVVSAAPSAANSPRRRHTDETATPGHAAARAQEPKYRVTVAGRPTSSLPANGYGSPPHGPPHVAPDATLSSSPPSPPDVSAYNGYQPRARLPQLACDPGHSPHVPQPFDDSPPFPAAFLPPTPTGAPHAWRPPDAGGTRVSPPPFPISPQKLARAEQERAERLRGAAPGPAEDGRTLACPFCRRQIPFEVLHKFVRGHAQLYFQEHACGAPPPAAYDLRSDSLPGRLPPPAGSGISRGATWHSGPEPYGSATELLDAFRRRQGKVWGPVPPSFFTSPYNTQYWFFV</sequence>
<feature type="compositionally biased region" description="Pro residues" evidence="1">
    <location>
        <begin position="229"/>
        <end position="243"/>
    </location>
</feature>
<protein>
    <submittedName>
        <fullName evidence="2">RNB family domain-containing protein</fullName>
    </submittedName>
</protein>
<dbReference type="Proteomes" id="UP000224006">
    <property type="component" value="Chromosome XIII"/>
</dbReference>
<name>A0A2A9M6A7_BESBE</name>
<dbReference type="OrthoDB" id="333079at2759"/>
<organism evidence="2 3">
    <name type="scientific">Besnoitia besnoiti</name>
    <name type="common">Apicomplexan protozoan</name>
    <dbReference type="NCBI Taxonomy" id="94643"/>
    <lineage>
        <taxon>Eukaryota</taxon>
        <taxon>Sar</taxon>
        <taxon>Alveolata</taxon>
        <taxon>Apicomplexa</taxon>
        <taxon>Conoidasida</taxon>
        <taxon>Coccidia</taxon>
        <taxon>Eucoccidiorida</taxon>
        <taxon>Eimeriorina</taxon>
        <taxon>Sarcocystidae</taxon>
        <taxon>Besnoitia</taxon>
    </lineage>
</organism>
<reference evidence="2 3" key="1">
    <citation type="submission" date="2017-09" db="EMBL/GenBank/DDBJ databases">
        <title>Genome sequencing of Besnoitia besnoiti strain Bb-Ger1.</title>
        <authorList>
            <person name="Schares G."/>
            <person name="Venepally P."/>
            <person name="Lorenzi H.A."/>
        </authorList>
    </citation>
    <scope>NUCLEOTIDE SEQUENCE [LARGE SCALE GENOMIC DNA]</scope>
    <source>
        <strain evidence="2 3">Bb-Ger1</strain>
    </source>
</reference>
<dbReference type="RefSeq" id="XP_029215192.1">
    <property type="nucleotide sequence ID" value="XM_029361725.1"/>
</dbReference>
<accession>A0A2A9M6A7</accession>
<evidence type="ECO:0000313" key="3">
    <source>
        <dbReference type="Proteomes" id="UP000224006"/>
    </source>
</evidence>